<dbReference type="AlphaFoldDB" id="A0A4R6CPQ0"/>
<dbReference type="InterPro" id="IPR054252">
    <property type="entry name" value="Pam3_gp18"/>
</dbReference>
<dbReference type="Proteomes" id="UP000295195">
    <property type="component" value="Unassembled WGS sequence"/>
</dbReference>
<organism evidence="3 4">
    <name type="scientific">Lactobacillus crispatus</name>
    <dbReference type="NCBI Taxonomy" id="47770"/>
    <lineage>
        <taxon>Bacteria</taxon>
        <taxon>Bacillati</taxon>
        <taxon>Bacillota</taxon>
        <taxon>Bacilli</taxon>
        <taxon>Lactobacillales</taxon>
        <taxon>Lactobacillaceae</taxon>
        <taxon>Lactobacillus</taxon>
    </lineage>
</organism>
<evidence type="ECO:0000259" key="2">
    <source>
        <dbReference type="Pfam" id="PF22479"/>
    </source>
</evidence>
<gene>
    <name evidence="3" type="ORF">CEE75_13905</name>
</gene>
<accession>A0A4R6CPQ0</accession>
<sequence>MDDFPAISDILFAFVDYTPRSIYNLVAYWDAIAIYQNGDTLLEQEPLILNQLVAIDIPDTRLPRIDMRVMDETGNAKDAGKAEFGYDVQIYIDVIDPLGSEDEDPTIKPLGYDPDEDSDDLTDQEVSY</sequence>
<comment type="caution">
    <text evidence="3">The sequence shown here is derived from an EMBL/GenBank/DDBJ whole genome shotgun (WGS) entry which is preliminary data.</text>
</comment>
<proteinExistence type="predicted"/>
<feature type="region of interest" description="Disordered" evidence="1">
    <location>
        <begin position="97"/>
        <end position="128"/>
    </location>
</feature>
<evidence type="ECO:0000313" key="3">
    <source>
        <dbReference type="EMBL" id="TDN27499.1"/>
    </source>
</evidence>
<feature type="domain" description="Cyanophage baseplate Pam3 plug gp18" evidence="2">
    <location>
        <begin position="13"/>
        <end position="93"/>
    </location>
</feature>
<name>A0A4R6CPQ0_9LACO</name>
<reference evidence="3 4" key="1">
    <citation type="submission" date="2017-06" db="EMBL/GenBank/DDBJ databases">
        <authorList>
            <person name="Swanenburg J."/>
            <person name="Kort R."/>
        </authorList>
    </citation>
    <scope>NUCLEOTIDE SEQUENCE [LARGE SCALE GENOMIC DNA]</scope>
    <source>
        <strain evidence="3 4">RL05</strain>
    </source>
</reference>
<feature type="compositionally biased region" description="Acidic residues" evidence="1">
    <location>
        <begin position="113"/>
        <end position="128"/>
    </location>
</feature>
<protein>
    <recommendedName>
        <fullName evidence="2">Cyanophage baseplate Pam3 plug gp18 domain-containing protein</fullName>
    </recommendedName>
</protein>
<dbReference type="Pfam" id="PF22479">
    <property type="entry name" value="Pam3_gp18"/>
    <property type="match status" value="1"/>
</dbReference>
<evidence type="ECO:0000256" key="1">
    <source>
        <dbReference type="SAM" id="MobiDB-lite"/>
    </source>
</evidence>
<evidence type="ECO:0000313" key="4">
    <source>
        <dbReference type="Proteomes" id="UP000295195"/>
    </source>
</evidence>
<dbReference type="EMBL" id="NKLP01000381">
    <property type="protein sequence ID" value="TDN27499.1"/>
    <property type="molecule type" value="Genomic_DNA"/>
</dbReference>